<dbReference type="EMBL" id="JAHWGI010001297">
    <property type="protein sequence ID" value="KAK3927627.1"/>
    <property type="molecule type" value="Genomic_DNA"/>
</dbReference>
<comment type="subcellular location">
    <subcellularLocation>
        <location evidence="1">Nucleus</location>
    </subcellularLocation>
</comment>
<keyword evidence="4" id="KW-0862">Zinc</keyword>
<evidence type="ECO:0000259" key="7">
    <source>
        <dbReference type="Pfam" id="PF05699"/>
    </source>
</evidence>
<feature type="region of interest" description="Disordered" evidence="6">
    <location>
        <begin position="197"/>
        <end position="223"/>
    </location>
</feature>
<evidence type="ECO:0000313" key="9">
    <source>
        <dbReference type="Proteomes" id="UP001219518"/>
    </source>
</evidence>
<evidence type="ECO:0000313" key="8">
    <source>
        <dbReference type="EMBL" id="KAK3927627.1"/>
    </source>
</evidence>
<dbReference type="InterPro" id="IPR008906">
    <property type="entry name" value="HATC_C_dom"/>
</dbReference>
<dbReference type="GO" id="GO:0008270">
    <property type="term" value="F:zinc ion binding"/>
    <property type="evidence" value="ECO:0007669"/>
    <property type="project" value="UniProtKB-KW"/>
</dbReference>
<evidence type="ECO:0000256" key="2">
    <source>
        <dbReference type="ARBA" id="ARBA00022723"/>
    </source>
</evidence>
<proteinExistence type="predicted"/>
<evidence type="ECO:0000256" key="5">
    <source>
        <dbReference type="ARBA" id="ARBA00023242"/>
    </source>
</evidence>
<gene>
    <name evidence="8" type="ORF">KUF71_015912</name>
</gene>
<dbReference type="InterPro" id="IPR052035">
    <property type="entry name" value="ZnF_BED_domain_contain"/>
</dbReference>
<keyword evidence="9" id="KW-1185">Reference proteome</keyword>
<organism evidence="8 9">
    <name type="scientific">Frankliniella fusca</name>
    <dbReference type="NCBI Taxonomy" id="407009"/>
    <lineage>
        <taxon>Eukaryota</taxon>
        <taxon>Metazoa</taxon>
        <taxon>Ecdysozoa</taxon>
        <taxon>Arthropoda</taxon>
        <taxon>Hexapoda</taxon>
        <taxon>Insecta</taxon>
        <taxon>Pterygota</taxon>
        <taxon>Neoptera</taxon>
        <taxon>Paraneoptera</taxon>
        <taxon>Thysanoptera</taxon>
        <taxon>Terebrantia</taxon>
        <taxon>Thripoidea</taxon>
        <taxon>Thripidae</taxon>
        <taxon>Frankliniella</taxon>
    </lineage>
</organism>
<dbReference type="PANTHER" id="PTHR46481:SF10">
    <property type="entry name" value="ZINC FINGER BED DOMAIN-CONTAINING PROTEIN 39"/>
    <property type="match status" value="1"/>
</dbReference>
<dbReference type="Pfam" id="PF05699">
    <property type="entry name" value="Dimer_Tnp_hAT"/>
    <property type="match status" value="1"/>
</dbReference>
<protein>
    <submittedName>
        <fullName evidence="8">Transposable element Hobo transposase</fullName>
    </submittedName>
</protein>
<feature type="region of interest" description="Disordered" evidence="6">
    <location>
        <begin position="408"/>
        <end position="431"/>
    </location>
</feature>
<dbReference type="PANTHER" id="PTHR46481">
    <property type="entry name" value="ZINC FINGER BED DOMAIN-CONTAINING PROTEIN 4"/>
    <property type="match status" value="1"/>
</dbReference>
<sequence>TIAYTQEDAKGETIRATLLAALGELGISEEEVQNITFVTDNGSNIVKALEGFKRLYCMCNAMNICLGTGLGIRYHDLIINCLSKVPRAMQVVEACDDVVRYVKGLRGREAPRRLKDGLKKSKQHHSYSNMLVSLRTRLEEVLRFLESREEEERLHGVTAEELDDLLEFLAPLDYSAGREASSEVTLSAWPKLQAHASPAPAQEVAAEDGGDADGPAPPSSDMVTALRKQLQDELHLMELVEQVDLCKKLVRFLKQSDLSHRLSKTVKQDCEVRWNSTYTMLQSVDAVWDEIVILLGANNERMVGLNRATVGMLLQFLKPFLEESKKLEGEDYPTLPLALLSTCRLQKHCARTILPQSAEDEDQDVAAENLSFRLLRRNVLQQLGTTVTITMEHKLATVLHPTYRQLRMLPPGERNQEDQVPQPKRSKLDDGYDDNWACDVAGTTEDLGVGLDEVGSEEVDRYLRQASTTTHENLLKWWETEGAAYPNLQTIARQILAIPASSASSERVFSKAGFIINSRRTCLATKTVDALLFLQQHRSRSRKLD</sequence>
<reference evidence="8" key="2">
    <citation type="journal article" date="2023" name="BMC Genomics">
        <title>Pest status, molecular evolution, and epigenetic factors derived from the genome assembly of Frankliniella fusca, a thysanopteran phytovirus vector.</title>
        <authorList>
            <person name="Catto M.A."/>
            <person name="Labadie P.E."/>
            <person name="Jacobson A.L."/>
            <person name="Kennedy G.G."/>
            <person name="Srinivasan R."/>
            <person name="Hunt B.G."/>
        </authorList>
    </citation>
    <scope>NUCLEOTIDE SEQUENCE</scope>
    <source>
        <strain evidence="8">PL_HMW_Pooled</strain>
    </source>
</reference>
<evidence type="ECO:0000256" key="6">
    <source>
        <dbReference type="SAM" id="MobiDB-lite"/>
    </source>
</evidence>
<evidence type="ECO:0000256" key="4">
    <source>
        <dbReference type="ARBA" id="ARBA00022833"/>
    </source>
</evidence>
<keyword evidence="2" id="KW-0479">Metal-binding</keyword>
<reference evidence="8" key="1">
    <citation type="submission" date="2021-07" db="EMBL/GenBank/DDBJ databases">
        <authorList>
            <person name="Catto M.A."/>
            <person name="Jacobson A."/>
            <person name="Kennedy G."/>
            <person name="Labadie P."/>
            <person name="Hunt B.G."/>
            <person name="Srinivasan R."/>
        </authorList>
    </citation>
    <scope>NUCLEOTIDE SEQUENCE</scope>
    <source>
        <strain evidence="8">PL_HMW_Pooled</strain>
        <tissue evidence="8">Head</tissue>
    </source>
</reference>
<dbReference type="AlphaFoldDB" id="A0AAE1HUE2"/>
<dbReference type="SUPFAM" id="SSF53098">
    <property type="entry name" value="Ribonuclease H-like"/>
    <property type="match status" value="1"/>
</dbReference>
<keyword evidence="5" id="KW-0539">Nucleus</keyword>
<dbReference type="GO" id="GO:0005634">
    <property type="term" value="C:nucleus"/>
    <property type="evidence" value="ECO:0007669"/>
    <property type="project" value="UniProtKB-SubCell"/>
</dbReference>
<comment type="caution">
    <text evidence="8">The sequence shown here is derived from an EMBL/GenBank/DDBJ whole genome shotgun (WGS) entry which is preliminary data.</text>
</comment>
<accession>A0AAE1HUE2</accession>
<feature type="domain" description="HAT C-terminal dimerisation" evidence="7">
    <location>
        <begin position="458"/>
        <end position="536"/>
    </location>
</feature>
<dbReference type="InterPro" id="IPR012337">
    <property type="entry name" value="RNaseH-like_sf"/>
</dbReference>
<dbReference type="GO" id="GO:0046983">
    <property type="term" value="F:protein dimerization activity"/>
    <property type="evidence" value="ECO:0007669"/>
    <property type="project" value="InterPro"/>
</dbReference>
<keyword evidence="3" id="KW-0863">Zinc-finger</keyword>
<evidence type="ECO:0000256" key="3">
    <source>
        <dbReference type="ARBA" id="ARBA00022771"/>
    </source>
</evidence>
<evidence type="ECO:0000256" key="1">
    <source>
        <dbReference type="ARBA" id="ARBA00004123"/>
    </source>
</evidence>
<feature type="non-terminal residue" evidence="8">
    <location>
        <position position="1"/>
    </location>
</feature>
<dbReference type="Proteomes" id="UP001219518">
    <property type="component" value="Unassembled WGS sequence"/>
</dbReference>
<name>A0AAE1HUE2_9NEOP</name>